<dbReference type="Proteomes" id="UP000789508">
    <property type="component" value="Unassembled WGS sequence"/>
</dbReference>
<evidence type="ECO:0000313" key="3">
    <source>
        <dbReference type="Proteomes" id="UP000789508"/>
    </source>
</evidence>
<feature type="transmembrane region" description="Helical" evidence="1">
    <location>
        <begin position="72"/>
        <end position="94"/>
    </location>
</feature>
<dbReference type="EMBL" id="CAJVPS010003471">
    <property type="protein sequence ID" value="CAG8589651.1"/>
    <property type="molecule type" value="Genomic_DNA"/>
</dbReference>
<keyword evidence="1" id="KW-0812">Transmembrane</keyword>
<dbReference type="AlphaFoldDB" id="A0A9N9C793"/>
<dbReference type="OrthoDB" id="2437614at2759"/>
<keyword evidence="1" id="KW-0472">Membrane</keyword>
<organism evidence="2 3">
    <name type="scientific">Ambispora leptoticha</name>
    <dbReference type="NCBI Taxonomy" id="144679"/>
    <lineage>
        <taxon>Eukaryota</taxon>
        <taxon>Fungi</taxon>
        <taxon>Fungi incertae sedis</taxon>
        <taxon>Mucoromycota</taxon>
        <taxon>Glomeromycotina</taxon>
        <taxon>Glomeromycetes</taxon>
        <taxon>Archaeosporales</taxon>
        <taxon>Ambisporaceae</taxon>
        <taxon>Ambispora</taxon>
    </lineage>
</organism>
<evidence type="ECO:0000256" key="1">
    <source>
        <dbReference type="SAM" id="Phobius"/>
    </source>
</evidence>
<evidence type="ECO:0000313" key="2">
    <source>
        <dbReference type="EMBL" id="CAG8589651.1"/>
    </source>
</evidence>
<keyword evidence="3" id="KW-1185">Reference proteome</keyword>
<reference evidence="2" key="1">
    <citation type="submission" date="2021-06" db="EMBL/GenBank/DDBJ databases">
        <authorList>
            <person name="Kallberg Y."/>
            <person name="Tangrot J."/>
            <person name="Rosling A."/>
        </authorList>
    </citation>
    <scope>NUCLEOTIDE SEQUENCE</scope>
    <source>
        <strain evidence="2">FL130A</strain>
    </source>
</reference>
<comment type="caution">
    <text evidence="2">The sequence shown here is derived from an EMBL/GenBank/DDBJ whole genome shotgun (WGS) entry which is preliminary data.</text>
</comment>
<feature type="transmembrane region" description="Helical" evidence="1">
    <location>
        <begin position="100"/>
        <end position="125"/>
    </location>
</feature>
<protein>
    <submittedName>
        <fullName evidence="2">4134_t:CDS:1</fullName>
    </submittedName>
</protein>
<gene>
    <name evidence="2" type="ORF">ALEPTO_LOCUS7641</name>
</gene>
<keyword evidence="1" id="KW-1133">Transmembrane helix</keyword>
<name>A0A9N9C793_9GLOM</name>
<accession>A0A9N9C793</accession>
<sequence length="165" mass="17735">MSDETVGKIKSGAQRTKDSIKQAITSDEGVFGTFNYLKQPAYEIYATIAKFFPPLAWFLVGATALNAAPVALMLGWLGITTLICFAVAGGFIFFVEGFFFLLGSGVILPVIAFAMFSAFVTFLFLAGMYGVFRLMRGALWAIGIIGNGGMIPFGVDEEAEENPAE</sequence>
<feature type="transmembrane region" description="Helical" evidence="1">
    <location>
        <begin position="44"/>
        <end position="65"/>
    </location>
</feature>
<proteinExistence type="predicted"/>